<dbReference type="RefSeq" id="WP_188848979.1">
    <property type="nucleotide sequence ID" value="NZ_BMJJ01000001.1"/>
</dbReference>
<dbReference type="Pfam" id="PF00903">
    <property type="entry name" value="Glyoxalase"/>
    <property type="match status" value="1"/>
</dbReference>
<dbReference type="SUPFAM" id="SSF54593">
    <property type="entry name" value="Glyoxalase/Bleomycin resistance protein/Dihydroxybiphenyl dioxygenase"/>
    <property type="match status" value="1"/>
</dbReference>
<gene>
    <name evidence="2" type="ORF">GCM10011335_05210</name>
</gene>
<evidence type="ECO:0000313" key="2">
    <source>
        <dbReference type="EMBL" id="GGD05268.1"/>
    </source>
</evidence>
<dbReference type="InterPro" id="IPR004360">
    <property type="entry name" value="Glyas_Fos-R_dOase_dom"/>
</dbReference>
<comment type="caution">
    <text evidence="2">The sequence shown here is derived from an EMBL/GenBank/DDBJ whole genome shotgun (WGS) entry which is preliminary data.</text>
</comment>
<dbReference type="PROSITE" id="PS51819">
    <property type="entry name" value="VOC"/>
    <property type="match status" value="1"/>
</dbReference>
<feature type="domain" description="VOC" evidence="1">
    <location>
        <begin position="5"/>
        <end position="128"/>
    </location>
</feature>
<reference evidence="2" key="1">
    <citation type="journal article" date="2014" name="Int. J. Syst. Evol. Microbiol.">
        <title>Complete genome sequence of Corynebacterium casei LMG S-19264T (=DSM 44701T), isolated from a smear-ripened cheese.</title>
        <authorList>
            <consortium name="US DOE Joint Genome Institute (JGI-PGF)"/>
            <person name="Walter F."/>
            <person name="Albersmeier A."/>
            <person name="Kalinowski J."/>
            <person name="Ruckert C."/>
        </authorList>
    </citation>
    <scope>NUCLEOTIDE SEQUENCE</scope>
    <source>
        <strain evidence="2">CGMCC 1.15493</strain>
    </source>
</reference>
<dbReference type="PANTHER" id="PTHR36503">
    <property type="entry name" value="BLR2520 PROTEIN"/>
    <property type="match status" value="1"/>
</dbReference>
<organism evidence="2 3">
    <name type="scientific">Aureimonas glaciei</name>
    <dbReference type="NCBI Taxonomy" id="1776957"/>
    <lineage>
        <taxon>Bacteria</taxon>
        <taxon>Pseudomonadati</taxon>
        <taxon>Pseudomonadota</taxon>
        <taxon>Alphaproteobacteria</taxon>
        <taxon>Hyphomicrobiales</taxon>
        <taxon>Aurantimonadaceae</taxon>
        <taxon>Aureimonas</taxon>
    </lineage>
</organism>
<name>A0A916XT20_9HYPH</name>
<sequence length="151" mass="16378">MKDARICLVTLAVDDLERAAAFYVALGWVRTAAGNASVVFLQGERMVLSLFGRKDLAKDVGVSLEGNAPYPSIALAINMASEKAVDRLYDQALDAGGRAIKPPEPAFWGGYSGYFADPDGHLWELAYNPFFRLTKRGHLDLLRNASEDGAA</sequence>
<dbReference type="Gene3D" id="3.10.180.10">
    <property type="entry name" value="2,3-Dihydroxybiphenyl 1,2-Dioxygenase, domain 1"/>
    <property type="match status" value="1"/>
</dbReference>
<reference evidence="2" key="2">
    <citation type="submission" date="2020-09" db="EMBL/GenBank/DDBJ databases">
        <authorList>
            <person name="Sun Q."/>
            <person name="Zhou Y."/>
        </authorList>
    </citation>
    <scope>NUCLEOTIDE SEQUENCE</scope>
    <source>
        <strain evidence="2">CGMCC 1.15493</strain>
    </source>
</reference>
<keyword evidence="3" id="KW-1185">Reference proteome</keyword>
<protein>
    <recommendedName>
        <fullName evidence="1">VOC domain-containing protein</fullName>
    </recommendedName>
</protein>
<dbReference type="AlphaFoldDB" id="A0A916XT20"/>
<dbReference type="EMBL" id="BMJJ01000001">
    <property type="protein sequence ID" value="GGD05268.1"/>
    <property type="molecule type" value="Genomic_DNA"/>
</dbReference>
<dbReference type="CDD" id="cd07251">
    <property type="entry name" value="VOC_like"/>
    <property type="match status" value="1"/>
</dbReference>
<dbReference type="InterPro" id="IPR029068">
    <property type="entry name" value="Glyas_Bleomycin-R_OHBP_Dase"/>
</dbReference>
<evidence type="ECO:0000313" key="3">
    <source>
        <dbReference type="Proteomes" id="UP000613160"/>
    </source>
</evidence>
<proteinExistence type="predicted"/>
<dbReference type="Proteomes" id="UP000613160">
    <property type="component" value="Unassembled WGS sequence"/>
</dbReference>
<accession>A0A916XT20</accession>
<evidence type="ECO:0000259" key="1">
    <source>
        <dbReference type="PROSITE" id="PS51819"/>
    </source>
</evidence>
<dbReference type="PANTHER" id="PTHR36503:SF1">
    <property type="entry name" value="BLR2520 PROTEIN"/>
    <property type="match status" value="1"/>
</dbReference>
<dbReference type="InterPro" id="IPR037523">
    <property type="entry name" value="VOC_core"/>
</dbReference>